<feature type="non-terminal residue" evidence="2">
    <location>
        <position position="90"/>
    </location>
</feature>
<keyword evidence="3" id="KW-1185">Reference proteome</keyword>
<name>A0ABW3ZPN7_9RHOB</name>
<proteinExistence type="predicted"/>
<feature type="transmembrane region" description="Helical" evidence="1">
    <location>
        <begin position="41"/>
        <end position="64"/>
    </location>
</feature>
<keyword evidence="1" id="KW-0472">Membrane</keyword>
<gene>
    <name evidence="2" type="ORF">ACFQ4E_20375</name>
</gene>
<protein>
    <submittedName>
        <fullName evidence="2">3'-5' exonuclease</fullName>
    </submittedName>
</protein>
<keyword evidence="2" id="KW-0269">Exonuclease</keyword>
<evidence type="ECO:0000313" key="3">
    <source>
        <dbReference type="Proteomes" id="UP001597135"/>
    </source>
</evidence>
<accession>A0ABW3ZPN7</accession>
<keyword evidence="2" id="KW-0540">Nuclease</keyword>
<keyword evidence="1" id="KW-1133">Transmembrane helix</keyword>
<evidence type="ECO:0000313" key="2">
    <source>
        <dbReference type="EMBL" id="MFD1344797.1"/>
    </source>
</evidence>
<keyword evidence="2" id="KW-0378">Hydrolase</keyword>
<reference evidence="3" key="1">
    <citation type="journal article" date="2019" name="Int. J. Syst. Evol. Microbiol.">
        <title>The Global Catalogue of Microorganisms (GCM) 10K type strain sequencing project: providing services to taxonomists for standard genome sequencing and annotation.</title>
        <authorList>
            <consortium name="The Broad Institute Genomics Platform"/>
            <consortium name="The Broad Institute Genome Sequencing Center for Infectious Disease"/>
            <person name="Wu L."/>
            <person name="Ma J."/>
        </authorList>
    </citation>
    <scope>NUCLEOTIDE SEQUENCE [LARGE SCALE GENOMIC DNA]</scope>
    <source>
        <strain evidence="3">CCUG 62953</strain>
    </source>
</reference>
<sequence>MRGSMRPGLLILCGTFALVLIAVSGLPLWLGVTRGEIAGTAALGAFVLAAFLLLITAALFWLVLDQRIARPADRLAATLRVRAEGGAAHA</sequence>
<dbReference type="GO" id="GO:0004527">
    <property type="term" value="F:exonuclease activity"/>
    <property type="evidence" value="ECO:0007669"/>
    <property type="project" value="UniProtKB-KW"/>
</dbReference>
<organism evidence="2 3">
    <name type="scientific">Litorisediminicola beolgyonensis</name>
    <dbReference type="NCBI Taxonomy" id="1173614"/>
    <lineage>
        <taxon>Bacteria</taxon>
        <taxon>Pseudomonadati</taxon>
        <taxon>Pseudomonadota</taxon>
        <taxon>Alphaproteobacteria</taxon>
        <taxon>Rhodobacterales</taxon>
        <taxon>Paracoccaceae</taxon>
        <taxon>Litorisediminicola</taxon>
    </lineage>
</organism>
<keyword evidence="1" id="KW-0812">Transmembrane</keyword>
<evidence type="ECO:0000256" key="1">
    <source>
        <dbReference type="SAM" id="Phobius"/>
    </source>
</evidence>
<dbReference type="EMBL" id="JBHTMU010000075">
    <property type="protein sequence ID" value="MFD1344797.1"/>
    <property type="molecule type" value="Genomic_DNA"/>
</dbReference>
<dbReference type="Proteomes" id="UP001597135">
    <property type="component" value="Unassembled WGS sequence"/>
</dbReference>
<comment type="caution">
    <text evidence="2">The sequence shown here is derived from an EMBL/GenBank/DDBJ whole genome shotgun (WGS) entry which is preliminary data.</text>
</comment>